<dbReference type="OrthoDB" id="244344at2"/>
<organism evidence="5 6">
    <name type="scientific">Symmachiella macrocystis</name>
    <dbReference type="NCBI Taxonomy" id="2527985"/>
    <lineage>
        <taxon>Bacteria</taxon>
        <taxon>Pseudomonadati</taxon>
        <taxon>Planctomycetota</taxon>
        <taxon>Planctomycetia</taxon>
        <taxon>Planctomycetales</taxon>
        <taxon>Planctomycetaceae</taxon>
        <taxon>Symmachiella</taxon>
    </lineage>
</organism>
<dbReference type="AlphaFoldDB" id="A0A5C6BCN8"/>
<protein>
    <submittedName>
        <fullName evidence="5">Thioredoxin-like protein</fullName>
    </submittedName>
</protein>
<evidence type="ECO:0000313" key="6">
    <source>
        <dbReference type="Proteomes" id="UP000320735"/>
    </source>
</evidence>
<dbReference type="PANTHER" id="PTHR15337:SF11">
    <property type="entry name" value="THIOREDOXIN DOMAIN-CONTAINING PROTEIN"/>
    <property type="match status" value="1"/>
</dbReference>
<dbReference type="Pfam" id="PF13899">
    <property type="entry name" value="Thioredoxin_7"/>
    <property type="match status" value="1"/>
</dbReference>
<evidence type="ECO:0000313" key="5">
    <source>
        <dbReference type="EMBL" id="TWU09700.1"/>
    </source>
</evidence>
<reference evidence="5 6" key="1">
    <citation type="submission" date="2019-02" db="EMBL/GenBank/DDBJ databases">
        <title>Deep-cultivation of Planctomycetes and their phenomic and genomic characterization uncovers novel biology.</title>
        <authorList>
            <person name="Wiegand S."/>
            <person name="Jogler M."/>
            <person name="Boedeker C."/>
            <person name="Pinto D."/>
            <person name="Vollmers J."/>
            <person name="Rivas-Marin E."/>
            <person name="Kohn T."/>
            <person name="Peeters S.H."/>
            <person name="Heuer A."/>
            <person name="Rast P."/>
            <person name="Oberbeckmann S."/>
            <person name="Bunk B."/>
            <person name="Jeske O."/>
            <person name="Meyerdierks A."/>
            <person name="Storesund J.E."/>
            <person name="Kallscheuer N."/>
            <person name="Luecker S."/>
            <person name="Lage O.M."/>
            <person name="Pohl T."/>
            <person name="Merkel B.J."/>
            <person name="Hornburger P."/>
            <person name="Mueller R.-W."/>
            <person name="Bruemmer F."/>
            <person name="Labrenz M."/>
            <person name="Spormann A.M."/>
            <person name="Op Den Camp H."/>
            <person name="Overmann J."/>
            <person name="Amann R."/>
            <person name="Jetten M.S.M."/>
            <person name="Mascher T."/>
            <person name="Medema M.H."/>
            <person name="Devos D.P."/>
            <person name="Kaster A.-K."/>
            <person name="Ovreas L."/>
            <person name="Rohde M."/>
            <person name="Galperin M.Y."/>
            <person name="Jogler C."/>
        </authorList>
    </citation>
    <scope>NUCLEOTIDE SEQUENCE [LARGE SCALE GENOMIC DNA]</scope>
    <source>
        <strain evidence="5 6">CA54</strain>
    </source>
</reference>
<gene>
    <name evidence="5" type="ORF">CA54_49420</name>
</gene>
<dbReference type="InterPro" id="IPR051099">
    <property type="entry name" value="AGR/TXD"/>
</dbReference>
<proteinExistence type="predicted"/>
<evidence type="ECO:0000256" key="3">
    <source>
        <dbReference type="SAM" id="SignalP"/>
    </source>
</evidence>
<dbReference type="PANTHER" id="PTHR15337">
    <property type="entry name" value="ANTERIOR GRADIENT PROTEIN-RELATED"/>
    <property type="match status" value="1"/>
</dbReference>
<feature type="signal peptide" evidence="3">
    <location>
        <begin position="1"/>
        <end position="30"/>
    </location>
</feature>
<dbReference type="PROSITE" id="PS00194">
    <property type="entry name" value="THIOREDOXIN_1"/>
    <property type="match status" value="1"/>
</dbReference>
<evidence type="ECO:0000259" key="4">
    <source>
        <dbReference type="PROSITE" id="PS51352"/>
    </source>
</evidence>
<feature type="domain" description="Thioredoxin" evidence="4">
    <location>
        <begin position="11"/>
        <end position="141"/>
    </location>
</feature>
<evidence type="ECO:0000256" key="2">
    <source>
        <dbReference type="ARBA" id="ARBA00023284"/>
    </source>
</evidence>
<evidence type="ECO:0000256" key="1">
    <source>
        <dbReference type="ARBA" id="ARBA00022729"/>
    </source>
</evidence>
<dbReference type="SUPFAM" id="SSF52833">
    <property type="entry name" value="Thioredoxin-like"/>
    <property type="match status" value="1"/>
</dbReference>
<feature type="chain" id="PRO_5022874386" evidence="3">
    <location>
        <begin position="31"/>
        <end position="330"/>
    </location>
</feature>
<dbReference type="EMBL" id="SJPP01000002">
    <property type="protein sequence ID" value="TWU09700.1"/>
    <property type="molecule type" value="Genomic_DNA"/>
</dbReference>
<keyword evidence="1 3" id="KW-0732">Signal</keyword>
<dbReference type="InterPro" id="IPR013766">
    <property type="entry name" value="Thioredoxin_domain"/>
</dbReference>
<dbReference type="Gene3D" id="3.40.30.10">
    <property type="entry name" value="Glutaredoxin"/>
    <property type="match status" value="1"/>
</dbReference>
<dbReference type="InterPro" id="IPR036249">
    <property type="entry name" value="Thioredoxin-like_sf"/>
</dbReference>
<name>A0A5C6BCN8_9PLAN</name>
<sequence precursor="true">MARKLHWTSVAALSAAALTVGLMDATSVQAAGHWQTDYQKARSEAQRDGKMLLLHFHASWCGPCRRMDHEVLSTAALAQRLGKNIIAVKIDSDRYRQLTSQLNVQALPSDIFMTAEGKILHRTSGYQAASNYLQMVSKVSSKYVGSRPVVVARQAKPAPARSNQLPITEKPAQKKMVDPRSKPREDVIARVDQKLSHEILDVTAAEDTDDSIGLRGFCPVTLWNSREWKTGRPEYSMTFKGLTYHMYSAQALAEFEKNPRQYAPRLMGCDPVVMSAKNLANPGSTSFGAFYDGELYLFESDQSRRQFKLDPDRYSKIRQVKLPKSQTQIR</sequence>
<dbReference type="CDD" id="cd02947">
    <property type="entry name" value="TRX_family"/>
    <property type="match status" value="1"/>
</dbReference>
<dbReference type="PROSITE" id="PS51352">
    <property type="entry name" value="THIOREDOXIN_2"/>
    <property type="match status" value="1"/>
</dbReference>
<dbReference type="InterPro" id="IPR017937">
    <property type="entry name" value="Thioredoxin_CS"/>
</dbReference>
<dbReference type="Proteomes" id="UP000320735">
    <property type="component" value="Unassembled WGS sequence"/>
</dbReference>
<keyword evidence="2" id="KW-0676">Redox-active center</keyword>
<accession>A0A5C6BCN8</accession>
<comment type="caution">
    <text evidence="5">The sequence shown here is derived from an EMBL/GenBank/DDBJ whole genome shotgun (WGS) entry which is preliminary data.</text>
</comment>
<keyword evidence="6" id="KW-1185">Reference proteome</keyword>
<dbReference type="RefSeq" id="WP_146373365.1">
    <property type="nucleotide sequence ID" value="NZ_SJPP01000002.1"/>
</dbReference>